<feature type="compositionally biased region" description="Polar residues" evidence="7">
    <location>
        <begin position="1007"/>
        <end position="1022"/>
    </location>
</feature>
<dbReference type="PROSITE" id="PS50916">
    <property type="entry name" value="RABBD"/>
    <property type="match status" value="1"/>
</dbReference>
<feature type="domain" description="RabBD" evidence="10">
    <location>
        <begin position="1"/>
        <end position="57"/>
    </location>
</feature>
<reference evidence="11" key="1">
    <citation type="submission" date="2023-08" db="EMBL/GenBank/DDBJ databases">
        <title>Chromosome-level Genome Assembly of mud carp (Cirrhinus molitorella).</title>
        <authorList>
            <person name="Liu H."/>
        </authorList>
    </citation>
    <scope>NUCLEOTIDE SEQUENCE</scope>
    <source>
        <strain evidence="11">Prfri</strain>
        <tissue evidence="11">Muscle</tissue>
    </source>
</reference>
<dbReference type="GO" id="GO:0031267">
    <property type="term" value="F:small GTPase binding"/>
    <property type="evidence" value="ECO:0007669"/>
    <property type="project" value="InterPro"/>
</dbReference>
<dbReference type="PANTHER" id="PTHR45716:SF5">
    <property type="entry name" value="SYNAPTOTAGMIN-LIKE PROTEIN 2"/>
    <property type="match status" value="1"/>
</dbReference>
<keyword evidence="8" id="KW-0812">Transmembrane</keyword>
<feature type="compositionally biased region" description="Basic and acidic residues" evidence="7">
    <location>
        <begin position="864"/>
        <end position="881"/>
    </location>
</feature>
<feature type="compositionally biased region" description="Basic and acidic residues" evidence="7">
    <location>
        <begin position="123"/>
        <end position="140"/>
    </location>
</feature>
<organism evidence="11 12">
    <name type="scientific">Cirrhinus molitorella</name>
    <name type="common">mud carp</name>
    <dbReference type="NCBI Taxonomy" id="172907"/>
    <lineage>
        <taxon>Eukaryota</taxon>
        <taxon>Metazoa</taxon>
        <taxon>Chordata</taxon>
        <taxon>Craniata</taxon>
        <taxon>Vertebrata</taxon>
        <taxon>Euteleostomi</taxon>
        <taxon>Actinopterygii</taxon>
        <taxon>Neopterygii</taxon>
        <taxon>Teleostei</taxon>
        <taxon>Ostariophysi</taxon>
        <taxon>Cypriniformes</taxon>
        <taxon>Cyprinidae</taxon>
        <taxon>Labeoninae</taxon>
        <taxon>Labeonini</taxon>
        <taxon>Cirrhinus</taxon>
    </lineage>
</organism>
<feature type="compositionally biased region" description="Basic and acidic residues" evidence="7">
    <location>
        <begin position="425"/>
        <end position="435"/>
    </location>
</feature>
<feature type="transmembrane region" description="Helical" evidence="8">
    <location>
        <begin position="1516"/>
        <end position="1535"/>
    </location>
</feature>
<dbReference type="Proteomes" id="UP001187343">
    <property type="component" value="Unassembled WGS sequence"/>
</dbReference>
<evidence type="ECO:0000256" key="7">
    <source>
        <dbReference type="SAM" id="MobiDB-lite"/>
    </source>
</evidence>
<evidence type="ECO:0000259" key="10">
    <source>
        <dbReference type="PROSITE" id="PS50916"/>
    </source>
</evidence>
<dbReference type="PROSITE" id="PS50004">
    <property type="entry name" value="C2"/>
    <property type="match status" value="2"/>
</dbReference>
<dbReference type="EMBL" id="JAUYZG010000023">
    <property type="protein sequence ID" value="KAK2871082.1"/>
    <property type="molecule type" value="Genomic_DNA"/>
</dbReference>
<evidence type="ECO:0000256" key="5">
    <source>
        <dbReference type="ARBA" id="ARBA00023136"/>
    </source>
</evidence>
<evidence type="ECO:0000256" key="3">
    <source>
        <dbReference type="ARBA" id="ARBA00022483"/>
    </source>
</evidence>
<dbReference type="Gene3D" id="6.10.250.3000">
    <property type="match status" value="1"/>
</dbReference>
<evidence type="ECO:0000256" key="8">
    <source>
        <dbReference type="SAM" id="Phobius"/>
    </source>
</evidence>
<evidence type="ECO:0000256" key="2">
    <source>
        <dbReference type="ARBA" id="ARBA00022475"/>
    </source>
</evidence>
<feature type="region of interest" description="Disordered" evidence="7">
    <location>
        <begin position="117"/>
        <end position="156"/>
    </location>
</feature>
<gene>
    <name evidence="11" type="ORF">Q8A67_023609</name>
</gene>
<dbReference type="Pfam" id="PF00168">
    <property type="entry name" value="C2"/>
    <property type="match status" value="2"/>
</dbReference>
<dbReference type="GO" id="GO:0006886">
    <property type="term" value="P:intracellular protein transport"/>
    <property type="evidence" value="ECO:0007669"/>
    <property type="project" value="InterPro"/>
</dbReference>
<dbReference type="GO" id="GO:0006887">
    <property type="term" value="P:exocytosis"/>
    <property type="evidence" value="ECO:0007669"/>
    <property type="project" value="UniProtKB-KW"/>
</dbReference>
<protein>
    <recommendedName>
        <fullName evidence="6">Synaptotagmin-like protein 2</fullName>
    </recommendedName>
</protein>
<name>A0AA88P568_9TELE</name>
<evidence type="ECO:0000313" key="12">
    <source>
        <dbReference type="Proteomes" id="UP001187343"/>
    </source>
</evidence>
<feature type="compositionally biased region" description="Basic and acidic residues" evidence="7">
    <location>
        <begin position="791"/>
        <end position="812"/>
    </location>
</feature>
<feature type="region of interest" description="Disordered" evidence="7">
    <location>
        <begin position="1005"/>
        <end position="1042"/>
    </location>
</feature>
<dbReference type="InterPro" id="IPR000008">
    <property type="entry name" value="C2_dom"/>
</dbReference>
<dbReference type="CDD" id="cd08393">
    <property type="entry name" value="C2A_SLP-1_2"/>
    <property type="match status" value="1"/>
</dbReference>
<sequence length="1537" mass="172345">MIDLSYLTEEEQEMILAVLKRDTELKKLEEHRIKQLRKNERDRSRLKYLTGEWFYETKNHRHRDRIHGSDIIRASMRQKQPVTILELTQRWSENPSSIYGEKKDVYIPPELLGLIEDPSTVSHNERVDNDLPEAQQERQRPQIKPRQNPFNSLRSQRGEAKLINGVKEADQTPAEEPFLPAENHTLHHTTLNTDNTDTQIVTQCKPVPKKRLLLCSCKNSSLDTASSDNGIKQVVTPAPRGILKHNISSCRSTDSLHIHIPTSDDSSNSNSSQSSATVSPTSPETPTSPPFSLCSVHSASGWLDRKQVRFSSIVGPIERVQGEHSVLEEDWSPLSDQDRSDFTENGHPEVYGEPQSSQVSNFYGSTELTGKAIGLSAECQTDKVTVEEGRSFSKVLQWFGRGSRDGKPKESSVKREMNEEEEPKDLESPEDKPEDSVPQPKTKPPPKQRRGLFALFSRADKQDKSPEVQASDQEEISQDNKTSCTLRPEDDNILPQTAVPTNSKTAEILQEKTDKTDKPICKDPPQKKTPDHGEISPGRLANLKSFWERGNRGPKILSIKKEAEVEESETSQILSIKKEAEVEENETSQLNENYHNAVDRRLSDSGISPPKPKPDDPNPFDVEPPTCEISLVSPRRTSNGVDISAISSHEDEKPSSLDSNKVSEVSSSELQTLTVEINAKLSPGSLLKHKDNYLDNELQEESISKDISDLKKEISTFKMSLSQQEDKVSINDLKSFWEKEKSGFRVIVGSPTCTAIVKDLSPASSPKRSSPDLSEPQFDFRSNSPSSPEKMSFKEAGLTHKEKIEQTEEKQRNPSTVPLQDLQNIKGRVPYITENISDFKQSISEKHSKPSPPPSPLRSLPAKGQHDKPPSADIYHPKDQDQISTSSPLLQSKVPRRDSYPNKESRKEGSPLRTFAIDISPADKSPCTVRVKPGQNRSCTSPEHYRKTSDGGIDVRPILPKERKLSADSLTRFYIPLSLHHYLGVPEQAVLDEKEQKVKVQAGETFEQVNQGRMSNESSPSRHSLPESEEITFDSSGSSTPEAWSISHASSYWDSEDDSPVKAALERANARPISISKSLEDLASTPLQERWKTDTRSDVGLSMENVSAVTSNTKTSFSDPEQVKMMSMSVPAFMQQEMDGRNSDCASVSSFHYDTPRTCKTPSNFSSCSEVTSMSSVTGSVMSIYSSDFGNVEVKGTIQFAIHYVQKLGEFHIFVVQCKDLAVADVKRNRSDPYVKCYLLPDKAKYGKKKTCVRKKTLDPTYNEILRFKIPVETLKTQKLNTSVWHNDTFGRNMFLGEVELDLAEWDFSNTQMNEYLLKGRIQVPTSPKNSVCSEGMSAEIKVALRFVPQTTHSHKNKGNGEVQIWVKECKNLPITRGVAIDPFVKCAVLPDTSRKSRQKTRVLKRASDPVFNHTMVYDGFRQEDLKEACVELTVWDHDRLNNHFIGGIRLGPGTGKSYGTEVNWMDSNAAEAALWERMMQSSNEWQWILGGGGNRPIVTPPISDAYVKYRDTSGVAILVPFSVVVSALLVLWLYNV</sequence>
<dbReference type="SMART" id="SM00239">
    <property type="entry name" value="C2"/>
    <property type="match status" value="2"/>
</dbReference>
<dbReference type="SUPFAM" id="SSF49562">
    <property type="entry name" value="C2 domain (Calcium/lipid-binding domain, CaLB)"/>
    <property type="match status" value="2"/>
</dbReference>
<feature type="compositionally biased region" description="Low complexity" evidence="7">
    <location>
        <begin position="261"/>
        <end position="285"/>
    </location>
</feature>
<feature type="region of interest" description="Disordered" evidence="7">
    <location>
        <begin position="400"/>
        <end position="663"/>
    </location>
</feature>
<feature type="compositionally biased region" description="Basic and acidic residues" evidence="7">
    <location>
        <begin position="336"/>
        <end position="347"/>
    </location>
</feature>
<dbReference type="GO" id="GO:0042043">
    <property type="term" value="F:neurexin family protein binding"/>
    <property type="evidence" value="ECO:0007669"/>
    <property type="project" value="TreeGrafter"/>
</dbReference>
<dbReference type="InterPro" id="IPR043567">
    <property type="entry name" value="SYTL1-5_C2B"/>
</dbReference>
<dbReference type="GO" id="GO:0070382">
    <property type="term" value="C:exocytic vesicle"/>
    <property type="evidence" value="ECO:0007669"/>
    <property type="project" value="TreeGrafter"/>
</dbReference>
<feature type="compositionally biased region" description="Polar residues" evidence="7">
    <location>
        <begin position="635"/>
        <end position="647"/>
    </location>
</feature>
<feature type="compositionally biased region" description="Polar residues" evidence="7">
    <location>
        <begin position="780"/>
        <end position="789"/>
    </location>
</feature>
<feature type="domain" description="C2" evidence="9">
    <location>
        <begin position="1337"/>
        <end position="1466"/>
    </location>
</feature>
<dbReference type="InterPro" id="IPR035892">
    <property type="entry name" value="C2_domain_sf"/>
</dbReference>
<dbReference type="GO" id="GO:0005886">
    <property type="term" value="C:plasma membrane"/>
    <property type="evidence" value="ECO:0007669"/>
    <property type="project" value="UniProtKB-SubCell"/>
</dbReference>
<dbReference type="FunFam" id="2.60.40.150:FF:000006">
    <property type="entry name" value="Synaptotagmin-like 5, isoform CRA_a"/>
    <property type="match status" value="1"/>
</dbReference>
<feature type="compositionally biased region" description="Basic and acidic residues" evidence="7">
    <location>
        <begin position="402"/>
        <end position="417"/>
    </location>
</feature>
<dbReference type="FunFam" id="2.60.40.150:FF:000040">
    <property type="entry name" value="synaptotagmin-like protein 2 isoform X2"/>
    <property type="match status" value="1"/>
</dbReference>
<keyword evidence="5 8" id="KW-0472">Membrane</keyword>
<feature type="compositionally biased region" description="Polar residues" evidence="7">
    <location>
        <begin position="813"/>
        <end position="823"/>
    </location>
</feature>
<feature type="region of interest" description="Disordered" evidence="7">
    <location>
        <begin position="328"/>
        <end position="358"/>
    </location>
</feature>
<dbReference type="CDD" id="cd04020">
    <property type="entry name" value="C2B_SLP_1-2-3-4"/>
    <property type="match status" value="1"/>
</dbReference>
<dbReference type="Gene3D" id="2.60.40.150">
    <property type="entry name" value="C2 domain"/>
    <property type="match status" value="2"/>
</dbReference>
<feature type="region of interest" description="Disordered" evidence="7">
    <location>
        <begin position="256"/>
        <end position="291"/>
    </location>
</feature>
<dbReference type="InterPro" id="IPR010911">
    <property type="entry name" value="Rab_BD"/>
</dbReference>
<proteinExistence type="predicted"/>
<feature type="compositionally biased region" description="Polar residues" evidence="7">
    <location>
        <begin position="1033"/>
        <end position="1042"/>
    </location>
</feature>
<feature type="region of interest" description="Disordered" evidence="7">
    <location>
        <begin position="928"/>
        <end position="954"/>
    </location>
</feature>
<evidence type="ECO:0000313" key="11">
    <source>
        <dbReference type="EMBL" id="KAK2871082.1"/>
    </source>
</evidence>
<feature type="compositionally biased region" description="Basic and acidic residues" evidence="7">
    <location>
        <begin position="895"/>
        <end position="910"/>
    </location>
</feature>
<evidence type="ECO:0000256" key="6">
    <source>
        <dbReference type="ARBA" id="ARBA00072164"/>
    </source>
</evidence>
<keyword evidence="8" id="KW-1133">Transmembrane helix</keyword>
<keyword evidence="12" id="KW-1185">Reference proteome</keyword>
<dbReference type="PANTHER" id="PTHR45716">
    <property type="entry name" value="BITESIZE, ISOFORM I"/>
    <property type="match status" value="1"/>
</dbReference>
<feature type="compositionally biased region" description="Polar residues" evidence="7">
    <location>
        <begin position="494"/>
        <end position="505"/>
    </location>
</feature>
<comment type="subcellular location">
    <subcellularLocation>
        <location evidence="1">Cell membrane</location>
    </subcellularLocation>
</comment>
<evidence type="ECO:0000256" key="1">
    <source>
        <dbReference type="ARBA" id="ARBA00004236"/>
    </source>
</evidence>
<keyword evidence="3" id="KW-0268">Exocytosis</keyword>
<feature type="domain" description="C2" evidence="9">
    <location>
        <begin position="1194"/>
        <end position="1316"/>
    </location>
</feature>
<comment type="caution">
    <text evidence="11">The sequence shown here is derived from an EMBL/GenBank/DDBJ whole genome shotgun (WGS) entry which is preliminary data.</text>
</comment>
<feature type="compositionally biased region" description="Polar residues" evidence="7">
    <location>
        <begin position="762"/>
        <end position="772"/>
    </location>
</feature>
<keyword evidence="2" id="KW-1003">Cell membrane</keyword>
<keyword evidence="4" id="KW-0677">Repeat</keyword>
<accession>A0AA88P568</accession>
<feature type="compositionally biased region" description="Basic and acidic residues" evidence="7">
    <location>
        <begin position="509"/>
        <end position="534"/>
    </location>
</feature>
<feature type="region of interest" description="Disordered" evidence="7">
    <location>
        <begin position="760"/>
        <end position="914"/>
    </location>
</feature>
<evidence type="ECO:0000256" key="4">
    <source>
        <dbReference type="ARBA" id="ARBA00022737"/>
    </source>
</evidence>
<evidence type="ECO:0000259" key="9">
    <source>
        <dbReference type="PROSITE" id="PS50004"/>
    </source>
</evidence>